<comment type="caution">
    <text evidence="1">The sequence shown here is derived from an EMBL/GenBank/DDBJ whole genome shotgun (WGS) entry which is preliminary data.</text>
</comment>
<dbReference type="AlphaFoldDB" id="A0AA41W7Y8"/>
<organism evidence="1 2">
    <name type="scientific">Echinimonas agarilytica</name>
    <dbReference type="NCBI Taxonomy" id="1215918"/>
    <lineage>
        <taxon>Bacteria</taxon>
        <taxon>Pseudomonadati</taxon>
        <taxon>Pseudomonadota</taxon>
        <taxon>Gammaproteobacteria</taxon>
        <taxon>Alteromonadales</taxon>
        <taxon>Echinimonadaceae</taxon>
        <taxon>Echinimonas</taxon>
    </lineage>
</organism>
<dbReference type="InterPro" id="IPR052900">
    <property type="entry name" value="Phospholipid_Metab_Enz"/>
</dbReference>
<reference evidence="1 2" key="1">
    <citation type="journal article" date="2013" name="Antonie Van Leeuwenhoek">
        <title>Echinimonas agarilytica gen. nov., sp. nov., a new gammaproteobacterium isolated from the sea urchin Strongylocentrotus intermedius.</title>
        <authorList>
            <person name="Nedashkovskaya O.I."/>
            <person name="Stenkova A.M."/>
            <person name="Zhukova N.V."/>
            <person name="Van Trappen S."/>
            <person name="Lee J.S."/>
            <person name="Kim S.B."/>
        </authorList>
    </citation>
    <scope>NUCLEOTIDE SEQUENCE [LARGE SCALE GENOMIC DNA]</scope>
    <source>
        <strain evidence="1 2">KMM 6351</strain>
    </source>
</reference>
<dbReference type="InterPro" id="IPR029052">
    <property type="entry name" value="Metallo-depent_PP-like"/>
</dbReference>
<accession>A0AA41W7Y8</accession>
<sequence>MKNPWTLVIHDVGTDYVNVWVGTLDENLGQPEQCFVDVFETTNVPEITGQEPKAVPQIVITKDQWERPFTTLPQRFFKLVHISGLSAGKAYEVLFSRTLLPSENEHSSAHKLAFGQFTTLPSELPSSPQKPFVVAIGSCYYNDDDHGKAANAYAHLYHHGSPESRPDVKFFTGDQVYLDIGLDSLSPVLKEVRERIANDYRSSWKLNRKMYRLGANWFLPDDHEYWNNFPFAKGISPYLWMITANKKVRATWKATAKDGIERVQQVSPIRTFNLGHDLSFCVADLRSNRSADKKASRMMQEEDFEALEQWASTLTCPGVLVLPQPLIVQPGGSQDFNLANYKRHYKRLLQALAESGNDIMLLTGDVHYGRLSKVALGNKGSTFYEVISSPLSNLTGIDGKVAASVVEFQTKFPAIDVPNVPKMDVDTDKKWTVSTEKISYWWDIIGKAGYTKTREHFMTLGYIKESGHVKVTINAWRIRTRSGKPQKEFDQPVVFTLKSNT</sequence>
<protein>
    <recommendedName>
        <fullName evidence="3">PhoD-like phosphatase metallophosphatase domain-containing protein</fullName>
    </recommendedName>
</protein>
<evidence type="ECO:0008006" key="3">
    <source>
        <dbReference type="Google" id="ProtNLM"/>
    </source>
</evidence>
<evidence type="ECO:0000313" key="2">
    <source>
        <dbReference type="Proteomes" id="UP001165393"/>
    </source>
</evidence>
<dbReference type="EMBL" id="JAMQGP010000007">
    <property type="protein sequence ID" value="MCM2680644.1"/>
    <property type="molecule type" value="Genomic_DNA"/>
</dbReference>
<keyword evidence="2" id="KW-1185">Reference proteome</keyword>
<evidence type="ECO:0000313" key="1">
    <source>
        <dbReference type="EMBL" id="MCM2680644.1"/>
    </source>
</evidence>
<dbReference type="RefSeq" id="WP_251262130.1">
    <property type="nucleotide sequence ID" value="NZ_JAMQGP010000007.1"/>
</dbReference>
<name>A0AA41W7Y8_9GAMM</name>
<dbReference type="Gene3D" id="3.60.21.70">
    <property type="entry name" value="PhoD-like phosphatase"/>
    <property type="match status" value="1"/>
</dbReference>
<dbReference type="Proteomes" id="UP001165393">
    <property type="component" value="Unassembled WGS sequence"/>
</dbReference>
<dbReference type="SUPFAM" id="SSF56300">
    <property type="entry name" value="Metallo-dependent phosphatases"/>
    <property type="match status" value="1"/>
</dbReference>
<dbReference type="PANTHER" id="PTHR43606:SF2">
    <property type="entry name" value="ALKALINE PHOSPHATASE FAMILY PROTEIN (AFU_ORTHOLOGUE AFUA_5G03860)"/>
    <property type="match status" value="1"/>
</dbReference>
<dbReference type="PANTHER" id="PTHR43606">
    <property type="entry name" value="PHOSPHATASE, PUTATIVE (AFU_ORTHOLOGUE AFUA_6G08710)-RELATED"/>
    <property type="match status" value="1"/>
</dbReference>
<dbReference type="InterPro" id="IPR038607">
    <property type="entry name" value="PhoD-like_sf"/>
</dbReference>
<proteinExistence type="predicted"/>
<gene>
    <name evidence="1" type="ORF">NAF29_13325</name>
</gene>